<sequence length="41" mass="4671">MRPDLSDEELKQRIEELQASGMTLAAKALMRELGFREKHAA</sequence>
<protein>
    <submittedName>
        <fullName evidence="1">Uncharacterized protein</fullName>
    </submittedName>
</protein>
<evidence type="ECO:0000313" key="1">
    <source>
        <dbReference type="EMBL" id="TCO72996.1"/>
    </source>
</evidence>
<organism evidence="1 2">
    <name type="scientific">Rhodovulum euryhalinum</name>
    <dbReference type="NCBI Taxonomy" id="35805"/>
    <lineage>
        <taxon>Bacteria</taxon>
        <taxon>Pseudomonadati</taxon>
        <taxon>Pseudomonadota</taxon>
        <taxon>Alphaproteobacteria</taxon>
        <taxon>Rhodobacterales</taxon>
        <taxon>Paracoccaceae</taxon>
        <taxon>Rhodovulum</taxon>
    </lineage>
</organism>
<gene>
    <name evidence="1" type="ORF">EV655_103225</name>
</gene>
<keyword evidence="2" id="KW-1185">Reference proteome</keyword>
<dbReference type="EMBL" id="SLWW01000003">
    <property type="protein sequence ID" value="TCO72996.1"/>
    <property type="molecule type" value="Genomic_DNA"/>
</dbReference>
<evidence type="ECO:0000313" key="2">
    <source>
        <dbReference type="Proteomes" id="UP000295142"/>
    </source>
</evidence>
<dbReference type="RefSeq" id="WP_279389329.1">
    <property type="nucleotide sequence ID" value="NZ_SLWW01000003.1"/>
</dbReference>
<accession>A0A4R2KQ22</accession>
<dbReference type="Proteomes" id="UP000295142">
    <property type="component" value="Unassembled WGS sequence"/>
</dbReference>
<dbReference type="AlphaFoldDB" id="A0A4R2KQ22"/>
<proteinExistence type="predicted"/>
<reference evidence="1 2" key="1">
    <citation type="submission" date="2019-03" db="EMBL/GenBank/DDBJ databases">
        <title>Genomic Encyclopedia of Type Strains, Phase IV (KMG-IV): sequencing the most valuable type-strain genomes for metagenomic binning, comparative biology and taxonomic classification.</title>
        <authorList>
            <person name="Goeker M."/>
        </authorList>
    </citation>
    <scope>NUCLEOTIDE SEQUENCE [LARGE SCALE GENOMIC DNA]</scope>
    <source>
        <strain evidence="1 2">DSM 4868</strain>
    </source>
</reference>
<comment type="caution">
    <text evidence="1">The sequence shown here is derived from an EMBL/GenBank/DDBJ whole genome shotgun (WGS) entry which is preliminary data.</text>
</comment>
<name>A0A4R2KQ22_9RHOB</name>